<dbReference type="Proteomes" id="UP001385892">
    <property type="component" value="Unassembled WGS sequence"/>
</dbReference>
<feature type="chain" id="PRO_5047181735" evidence="1">
    <location>
        <begin position="26"/>
        <end position="149"/>
    </location>
</feature>
<evidence type="ECO:0000256" key="1">
    <source>
        <dbReference type="SAM" id="SignalP"/>
    </source>
</evidence>
<comment type="caution">
    <text evidence="2">The sequence shown here is derived from an EMBL/GenBank/DDBJ whole genome shotgun (WGS) entry which is preliminary data.</text>
</comment>
<keyword evidence="3" id="KW-1185">Reference proteome</keyword>
<dbReference type="Pfam" id="PF13211">
    <property type="entry name" value="DUF4019"/>
    <property type="match status" value="1"/>
</dbReference>
<accession>A0ABU8WBZ6</accession>
<gene>
    <name evidence="2" type="ORF">WKW82_00065</name>
</gene>
<feature type="signal peptide" evidence="1">
    <location>
        <begin position="1"/>
        <end position="25"/>
    </location>
</feature>
<organism evidence="2 3">
    <name type="scientific">Variovorax rhizosphaerae</name>
    <dbReference type="NCBI Taxonomy" id="1836200"/>
    <lineage>
        <taxon>Bacteria</taxon>
        <taxon>Pseudomonadati</taxon>
        <taxon>Pseudomonadota</taxon>
        <taxon>Betaproteobacteria</taxon>
        <taxon>Burkholderiales</taxon>
        <taxon>Comamonadaceae</taxon>
        <taxon>Variovorax</taxon>
    </lineage>
</organism>
<dbReference type="EMBL" id="JBBKZT010000001">
    <property type="protein sequence ID" value="MEJ8845022.1"/>
    <property type="molecule type" value="Genomic_DNA"/>
</dbReference>
<dbReference type="InterPro" id="IPR025091">
    <property type="entry name" value="DUF4019"/>
</dbReference>
<name>A0ABU8WBZ6_9BURK</name>
<evidence type="ECO:0000313" key="2">
    <source>
        <dbReference type="EMBL" id="MEJ8845022.1"/>
    </source>
</evidence>
<protein>
    <submittedName>
        <fullName evidence="2">DUF4019 domain-containing protein</fullName>
    </submittedName>
</protein>
<evidence type="ECO:0000313" key="3">
    <source>
        <dbReference type="Proteomes" id="UP001385892"/>
    </source>
</evidence>
<sequence>MNRPLTIPMLLGLTLLIGWLAPAHAQEVEASDMVRGGMQVIQMVDQGKTGELWDGATAAAKKQVARSEFMTQISKARGPLGAPLQRTWVAVNRQVVADNNADVAGQYVSVEYETRFTNMAGKSNPTMRELVSFHLDRDKIWRFSGYLLR</sequence>
<proteinExistence type="predicted"/>
<keyword evidence="1" id="KW-0732">Signal</keyword>
<dbReference type="RefSeq" id="WP_340340211.1">
    <property type="nucleotide sequence ID" value="NZ_JBBKZT010000001.1"/>
</dbReference>
<reference evidence="2 3" key="1">
    <citation type="submission" date="2024-03" db="EMBL/GenBank/DDBJ databases">
        <title>Novel species of the genus Variovorax.</title>
        <authorList>
            <person name="Liu Q."/>
            <person name="Xin Y.-H."/>
        </authorList>
    </citation>
    <scope>NUCLEOTIDE SEQUENCE [LARGE SCALE GENOMIC DNA]</scope>
    <source>
        <strain evidence="2 3">KACC 18900</strain>
    </source>
</reference>